<dbReference type="AlphaFoldDB" id="A0A1G2GR42"/>
<dbReference type="Proteomes" id="UP000179106">
    <property type="component" value="Unassembled WGS sequence"/>
</dbReference>
<sequence length="145" mass="15880">MLCTRKEFIVINVIKLSIDLRPDAEKDELVTPEQLASITSGCLNTLVRLGNLGGMIEVFRVTWAKFPGSPVPGPSFLIHFCDPLGKISSHSVDYRFMGTGKADPSAEEIADCLCSEACLPLFISRHLKKCKARLETAIRSPAFVA</sequence>
<reference evidence="1 2" key="1">
    <citation type="journal article" date="2016" name="Nat. Commun.">
        <title>Thousands of microbial genomes shed light on interconnected biogeochemical processes in an aquifer system.</title>
        <authorList>
            <person name="Anantharaman K."/>
            <person name="Brown C.T."/>
            <person name="Hug L.A."/>
            <person name="Sharon I."/>
            <person name="Castelle C.J."/>
            <person name="Probst A.J."/>
            <person name="Thomas B.C."/>
            <person name="Singh A."/>
            <person name="Wilkins M.J."/>
            <person name="Karaoz U."/>
            <person name="Brodie E.L."/>
            <person name="Williams K.H."/>
            <person name="Hubbard S.S."/>
            <person name="Banfield J.F."/>
        </authorList>
    </citation>
    <scope>NUCLEOTIDE SEQUENCE [LARGE SCALE GENOMIC DNA]</scope>
</reference>
<dbReference type="EMBL" id="MHNW01000043">
    <property type="protein sequence ID" value="OGZ52600.1"/>
    <property type="molecule type" value="Genomic_DNA"/>
</dbReference>
<protein>
    <submittedName>
        <fullName evidence="1">Uncharacterized protein</fullName>
    </submittedName>
</protein>
<organism evidence="1 2">
    <name type="scientific">Candidatus Ryanbacteria bacterium RIFCSPLOWO2_01_FULL_48_26</name>
    <dbReference type="NCBI Taxonomy" id="1802126"/>
    <lineage>
        <taxon>Bacteria</taxon>
        <taxon>Candidatus Ryaniibacteriota</taxon>
    </lineage>
</organism>
<proteinExistence type="predicted"/>
<accession>A0A1G2GR42</accession>
<gene>
    <name evidence="1" type="ORF">A3B25_04050</name>
</gene>
<comment type="caution">
    <text evidence="1">The sequence shown here is derived from an EMBL/GenBank/DDBJ whole genome shotgun (WGS) entry which is preliminary data.</text>
</comment>
<evidence type="ECO:0000313" key="2">
    <source>
        <dbReference type="Proteomes" id="UP000179106"/>
    </source>
</evidence>
<name>A0A1G2GR42_9BACT</name>
<evidence type="ECO:0000313" key="1">
    <source>
        <dbReference type="EMBL" id="OGZ52600.1"/>
    </source>
</evidence>